<evidence type="ECO:0000313" key="2">
    <source>
        <dbReference type="EMBL" id="TFJ97456.1"/>
    </source>
</evidence>
<name>A0A4D9DJG7_9SAUR</name>
<proteinExistence type="predicted"/>
<comment type="caution">
    <text evidence="2">The sequence shown here is derived from an EMBL/GenBank/DDBJ whole genome shotgun (WGS) entry which is preliminary data.</text>
</comment>
<evidence type="ECO:0000313" key="3">
    <source>
        <dbReference type="Proteomes" id="UP000297703"/>
    </source>
</evidence>
<feature type="compositionally biased region" description="Polar residues" evidence="1">
    <location>
        <begin position="17"/>
        <end position="42"/>
    </location>
</feature>
<keyword evidence="3" id="KW-1185">Reference proteome</keyword>
<dbReference type="Proteomes" id="UP000297703">
    <property type="component" value="Unassembled WGS sequence"/>
</dbReference>
<evidence type="ECO:0000256" key="1">
    <source>
        <dbReference type="SAM" id="MobiDB-lite"/>
    </source>
</evidence>
<organism evidence="2 3">
    <name type="scientific">Platysternon megacephalum</name>
    <name type="common">big-headed turtle</name>
    <dbReference type="NCBI Taxonomy" id="55544"/>
    <lineage>
        <taxon>Eukaryota</taxon>
        <taxon>Metazoa</taxon>
        <taxon>Chordata</taxon>
        <taxon>Craniata</taxon>
        <taxon>Vertebrata</taxon>
        <taxon>Euteleostomi</taxon>
        <taxon>Archelosauria</taxon>
        <taxon>Testudinata</taxon>
        <taxon>Testudines</taxon>
        <taxon>Cryptodira</taxon>
        <taxon>Durocryptodira</taxon>
        <taxon>Testudinoidea</taxon>
        <taxon>Platysternidae</taxon>
        <taxon>Platysternon</taxon>
    </lineage>
</organism>
<protein>
    <submittedName>
        <fullName evidence="2">Multidrug resistance protein 1</fullName>
    </submittedName>
</protein>
<feature type="region of interest" description="Disordered" evidence="1">
    <location>
        <begin position="1"/>
        <end position="47"/>
    </location>
</feature>
<gene>
    <name evidence="2" type="ORF">DR999_PMT20707</name>
</gene>
<reference evidence="2 3" key="1">
    <citation type="submission" date="2019-04" db="EMBL/GenBank/DDBJ databases">
        <title>Draft genome of the big-headed turtle Platysternon megacephalum.</title>
        <authorList>
            <person name="Gong S."/>
        </authorList>
    </citation>
    <scope>NUCLEOTIDE SEQUENCE [LARGE SCALE GENOMIC DNA]</scope>
    <source>
        <strain evidence="2">DO16091913</strain>
        <tissue evidence="2">Muscle</tissue>
    </source>
</reference>
<dbReference type="AlphaFoldDB" id="A0A4D9DJG7"/>
<reference evidence="2 3" key="2">
    <citation type="submission" date="2019-04" db="EMBL/GenBank/DDBJ databases">
        <title>The genome sequence of big-headed turtle.</title>
        <authorList>
            <person name="Gong S."/>
        </authorList>
    </citation>
    <scope>NUCLEOTIDE SEQUENCE [LARGE SCALE GENOMIC DNA]</scope>
    <source>
        <strain evidence="2">DO16091913</strain>
        <tissue evidence="2">Muscle</tissue>
    </source>
</reference>
<accession>A0A4D9DJG7</accession>
<sequence>MPCGRSLLPVTPVGSGTVASSRPSLSQVTSWVETNGNPSSDQRVCPAPWGRDRKELHSWGAPKPSFVSSCSSIFRSSEVDQSSSYSLATESLTCHRRSPAALVIAKRNFTMSA</sequence>
<dbReference type="EMBL" id="QXTE01000494">
    <property type="protein sequence ID" value="TFJ97456.1"/>
    <property type="molecule type" value="Genomic_DNA"/>
</dbReference>